<gene>
    <name evidence="2" type="ORF">B0A73_18995</name>
    <name evidence="1" type="ORF">IW18_01085</name>
</gene>
<reference evidence="2 4" key="2">
    <citation type="submission" date="2016-11" db="EMBL/GenBank/DDBJ databases">
        <title>Whole genomes of Flavobacteriaceae.</title>
        <authorList>
            <person name="Stine C."/>
            <person name="Li C."/>
            <person name="Tadesse D."/>
        </authorList>
    </citation>
    <scope>NUCLEOTIDE SEQUENCE [LARGE SCALE GENOMIC DNA]</scope>
    <source>
        <strain evidence="2 4">ATCC 51468</strain>
    </source>
</reference>
<evidence type="ECO:0000313" key="2">
    <source>
        <dbReference type="EMBL" id="OXA84699.1"/>
    </source>
</evidence>
<dbReference type="EMBL" id="JPRK01000002">
    <property type="protein sequence ID" value="KIO54629.1"/>
    <property type="molecule type" value="Genomic_DNA"/>
</dbReference>
<evidence type="ECO:0008006" key="5">
    <source>
        <dbReference type="Google" id="ProtNLM"/>
    </source>
</evidence>
<dbReference type="EMBL" id="MUGX01000029">
    <property type="protein sequence ID" value="OXA84699.1"/>
    <property type="molecule type" value="Genomic_DNA"/>
</dbReference>
<dbReference type="AlphaFoldDB" id="A0A0D0EFS8"/>
<dbReference type="Proteomes" id="UP000032061">
    <property type="component" value="Unassembled WGS sequence"/>
</dbReference>
<proteinExistence type="predicted"/>
<dbReference type="RefSeq" id="WP_041515716.1">
    <property type="nucleotide sequence ID" value="NZ_JPRK01000002.1"/>
</dbReference>
<keyword evidence="4" id="KW-1185">Reference proteome</keyword>
<reference evidence="1 3" key="1">
    <citation type="submission" date="2015-01" db="EMBL/GenBank/DDBJ databases">
        <title>Genome of Flavobacterium hibernum DSM 12611.</title>
        <authorList>
            <person name="Stropko S.J."/>
            <person name="Pipes S.E."/>
            <person name="Newman J.D."/>
        </authorList>
    </citation>
    <scope>NUCLEOTIDE SEQUENCE [LARGE SCALE GENOMIC DNA]</scope>
    <source>
        <strain evidence="1 3">DSM 12611</strain>
    </source>
</reference>
<dbReference type="Proteomes" id="UP000198302">
    <property type="component" value="Unassembled WGS sequence"/>
</dbReference>
<dbReference type="OrthoDB" id="713714at2"/>
<evidence type="ECO:0000313" key="4">
    <source>
        <dbReference type="Proteomes" id="UP000198302"/>
    </source>
</evidence>
<accession>A0A0D0EFS8</accession>
<organism evidence="1 3">
    <name type="scientific">Flavobacterium hibernum</name>
    <dbReference type="NCBI Taxonomy" id="37752"/>
    <lineage>
        <taxon>Bacteria</taxon>
        <taxon>Pseudomonadati</taxon>
        <taxon>Bacteroidota</taxon>
        <taxon>Flavobacteriia</taxon>
        <taxon>Flavobacteriales</taxon>
        <taxon>Flavobacteriaceae</taxon>
        <taxon>Flavobacterium</taxon>
    </lineage>
</organism>
<comment type="caution">
    <text evidence="1">The sequence shown here is derived from an EMBL/GenBank/DDBJ whole genome shotgun (WGS) entry which is preliminary data.</text>
</comment>
<dbReference type="STRING" id="37752.IW18_01085"/>
<dbReference type="Pfam" id="PF14058">
    <property type="entry name" value="PcfK"/>
    <property type="match status" value="1"/>
</dbReference>
<sequence length="127" mass="13987">MKPSEDFKTAIENYLNTTAQGDSAFAQSLAKETKNIESCCSYIFGEVKKTGLCAFDNQKIFDMALKYYNDDSIGAPAPINCKVVVNQPVKADLFSSTPEMTPQVARPETVVLHTAKPVQQTLTLFDL</sequence>
<dbReference type="InterPro" id="IPR025624">
    <property type="entry name" value="PcfK"/>
</dbReference>
<name>A0A0D0EFS8_9FLAO</name>
<evidence type="ECO:0000313" key="1">
    <source>
        <dbReference type="EMBL" id="KIO54629.1"/>
    </source>
</evidence>
<evidence type="ECO:0000313" key="3">
    <source>
        <dbReference type="Proteomes" id="UP000032061"/>
    </source>
</evidence>
<protein>
    <recommendedName>
        <fullName evidence="5">PcfK-like protein</fullName>
    </recommendedName>
</protein>